<comment type="similarity">
    <text evidence="1">Belongs to the short-chain dehydrogenases/reductases (SDR) family.</text>
</comment>
<dbReference type="InterPro" id="IPR002347">
    <property type="entry name" value="SDR_fam"/>
</dbReference>
<protein>
    <recommendedName>
        <fullName evidence="3">2,3-dihydro-2,3-dihydroxybenzoate dehydrogenase</fullName>
        <ecNumber evidence="3">1.3.1.28</ecNumber>
    </recommendedName>
</protein>
<dbReference type="PROSITE" id="PS00061">
    <property type="entry name" value="ADH_SHORT"/>
    <property type="match status" value="1"/>
</dbReference>
<evidence type="ECO:0000313" key="5">
    <source>
        <dbReference type="EMBL" id="KQH85834.1"/>
    </source>
</evidence>
<dbReference type="NCBIfam" id="NF006074">
    <property type="entry name" value="PRK08220.1"/>
    <property type="match status" value="1"/>
</dbReference>
<dbReference type="InParanoid" id="A0A0Q2MDQ6"/>
<dbReference type="EC" id="1.3.1.28" evidence="3"/>
<dbReference type="Gene3D" id="3.40.50.720">
    <property type="entry name" value="NAD(P)-binding Rossmann-like Domain"/>
    <property type="match status" value="1"/>
</dbReference>
<feature type="domain" description="Ketoreductase" evidence="4">
    <location>
        <begin position="8"/>
        <end position="179"/>
    </location>
</feature>
<dbReference type="PANTHER" id="PTHR43669:SF3">
    <property type="entry name" value="ALCOHOL DEHYDROGENASE, PUTATIVE (AFU_ORTHOLOGUE AFUA_3G03445)-RELATED"/>
    <property type="match status" value="1"/>
</dbReference>
<dbReference type="InterPro" id="IPR003560">
    <property type="entry name" value="DHB_DH"/>
</dbReference>
<gene>
    <name evidence="5" type="ORF">AMR76_11160</name>
</gene>
<keyword evidence="6" id="KW-1185">Reference proteome</keyword>
<proteinExistence type="inferred from homology"/>
<reference evidence="5 6" key="1">
    <citation type="submission" date="2015-08" db="EMBL/GenBank/DDBJ databases">
        <title>Antibacterial properties of a collection of Vibrionaceae strains.</title>
        <authorList>
            <person name="Giubergia S."/>
        </authorList>
    </citation>
    <scope>NUCLEOTIDE SEQUENCE [LARGE SCALE GENOMIC DNA]</scope>
    <source>
        <strain evidence="5 6">S0821</strain>
    </source>
</reference>
<evidence type="ECO:0000259" key="4">
    <source>
        <dbReference type="SMART" id="SM00822"/>
    </source>
</evidence>
<dbReference type="InterPro" id="IPR036291">
    <property type="entry name" value="NAD(P)-bd_dom_sf"/>
</dbReference>
<evidence type="ECO:0000256" key="2">
    <source>
        <dbReference type="ARBA" id="ARBA00023002"/>
    </source>
</evidence>
<dbReference type="AlphaFoldDB" id="A0A0Q2MDQ6"/>
<comment type="caution">
    <text evidence="5">The sequence shown here is derived from an EMBL/GenBank/DDBJ whole genome shotgun (WGS) entry which is preliminary data.</text>
</comment>
<dbReference type="RefSeq" id="WP_055466108.1">
    <property type="nucleotide sequence ID" value="NZ_LKHS01000009.1"/>
</dbReference>
<evidence type="ECO:0000256" key="1">
    <source>
        <dbReference type="ARBA" id="ARBA00006484"/>
    </source>
</evidence>
<dbReference type="InterPro" id="IPR057326">
    <property type="entry name" value="KR_dom"/>
</dbReference>
<dbReference type="Pfam" id="PF13561">
    <property type="entry name" value="adh_short_C2"/>
    <property type="match status" value="1"/>
</dbReference>
<dbReference type="GO" id="GO:0008667">
    <property type="term" value="F:2,3-dihydro-2,3-dihydroxybenzoate dehydrogenase activity"/>
    <property type="evidence" value="ECO:0007669"/>
    <property type="project" value="UniProtKB-UniRule"/>
</dbReference>
<dbReference type="SMART" id="SM00822">
    <property type="entry name" value="PKS_KR"/>
    <property type="match status" value="1"/>
</dbReference>
<evidence type="ECO:0000256" key="3">
    <source>
        <dbReference type="NCBIfam" id="TIGR04316"/>
    </source>
</evidence>
<dbReference type="FunFam" id="3.40.50.720:FF:000084">
    <property type="entry name" value="Short-chain dehydrogenase reductase"/>
    <property type="match status" value="1"/>
</dbReference>
<name>A0A0Q2MDQ6_VIBFU</name>
<dbReference type="SUPFAM" id="SSF51735">
    <property type="entry name" value="NAD(P)-binding Rossmann-fold domains"/>
    <property type="match status" value="1"/>
</dbReference>
<keyword evidence="2" id="KW-0560">Oxidoreductase</keyword>
<dbReference type="PRINTS" id="PR01397">
    <property type="entry name" value="DHBDHDRGNASE"/>
</dbReference>
<dbReference type="EMBL" id="LKHS01000009">
    <property type="protein sequence ID" value="KQH85834.1"/>
    <property type="molecule type" value="Genomic_DNA"/>
</dbReference>
<accession>A0A0Q2MDQ6</accession>
<dbReference type="GO" id="GO:0019290">
    <property type="term" value="P:siderophore biosynthetic process"/>
    <property type="evidence" value="ECO:0007669"/>
    <property type="project" value="InterPro"/>
</dbReference>
<dbReference type="NCBIfam" id="TIGR04316">
    <property type="entry name" value="dhbA_paeA"/>
    <property type="match status" value="1"/>
</dbReference>
<dbReference type="PANTHER" id="PTHR43669">
    <property type="entry name" value="5-KETO-D-GLUCONATE 5-REDUCTASE"/>
    <property type="match status" value="1"/>
</dbReference>
<evidence type="ECO:0000313" key="6">
    <source>
        <dbReference type="Proteomes" id="UP000051221"/>
    </source>
</evidence>
<organism evidence="5 6">
    <name type="scientific">Vibrio furnissii</name>
    <dbReference type="NCBI Taxonomy" id="29494"/>
    <lineage>
        <taxon>Bacteria</taxon>
        <taxon>Pseudomonadati</taxon>
        <taxon>Pseudomonadota</taxon>
        <taxon>Gammaproteobacteria</taxon>
        <taxon>Vibrionales</taxon>
        <taxon>Vibrionaceae</taxon>
        <taxon>Vibrio</taxon>
    </lineage>
</organism>
<dbReference type="InterPro" id="IPR020904">
    <property type="entry name" value="Sc_DH/Rdtase_CS"/>
</dbReference>
<sequence>MDLSLNEQTVLVTGAARGIGFSVVEHLLAQNARVVATDVRIETLLSHTEALRAQYGEKLQCAELDVTQTDKTAAVIGALQQQHGPIDHLVSCAGILHLGALNDMPFAQVQETFMVNTFGILSVMQALSPSMKAAKLGAMVVIGSNAANTPRPNMGAYGASKSALHMLVKCMGIELAPFGVRCNIVSPGSTRTEMQMQLWNEHYGEANAIAGDAGSYRLGIPLQKIAEPADIAKTILFLLSDAANHITMHDLRVDGGATLDN</sequence>
<dbReference type="Proteomes" id="UP000051221">
    <property type="component" value="Unassembled WGS sequence"/>
</dbReference>
<dbReference type="FunCoup" id="A0A0Q2MDQ6">
    <property type="interactions" value="22"/>
</dbReference>